<evidence type="ECO:0000259" key="2">
    <source>
        <dbReference type="PROSITE" id="PS50878"/>
    </source>
</evidence>
<keyword evidence="1" id="KW-1133">Transmembrane helix</keyword>
<dbReference type="InterPro" id="IPR043128">
    <property type="entry name" value="Rev_trsase/Diguanyl_cyclase"/>
</dbReference>
<dbReference type="SUPFAM" id="SSF56672">
    <property type="entry name" value="DNA/RNA polymerases"/>
    <property type="match status" value="1"/>
</dbReference>
<dbReference type="PROSITE" id="PS50878">
    <property type="entry name" value="RT_POL"/>
    <property type="match status" value="1"/>
</dbReference>
<name>A0A0K0FHE0_STRVS</name>
<sequence length="221" mass="25891">MANQGQVMTPVQDLRIAWVANQNKNFIEKCDISDKSIVMKISKSEVKIVSLLCDISRTNGKVRLVYDLTPLNKQLAEPSHFHCYTMKTVIDMTTPNCYFAKVDISLAYYHFYIRKASKLYFAFRIVNEFFTFQRLSMGFSYARYLFNTSLASFVALLIKRNIMVVRYYGDFIIINKTRESLDKGVKEVRRMLNSFGFSLNKEKEITKKEEFLEYFINTKEG</sequence>
<feature type="transmembrane region" description="Helical" evidence="1">
    <location>
        <begin position="141"/>
        <end position="158"/>
    </location>
</feature>
<evidence type="ECO:0000256" key="1">
    <source>
        <dbReference type="SAM" id="Phobius"/>
    </source>
</evidence>
<keyword evidence="1" id="KW-0472">Membrane</keyword>
<dbReference type="Gene3D" id="3.30.70.270">
    <property type="match status" value="1"/>
</dbReference>
<proteinExistence type="predicted"/>
<dbReference type="InterPro" id="IPR043502">
    <property type="entry name" value="DNA/RNA_pol_sf"/>
</dbReference>
<reference evidence="3" key="1">
    <citation type="submission" date="2014-07" db="EMBL/GenBank/DDBJ databases">
        <authorList>
            <person name="Martin A.A"/>
            <person name="De Silva N."/>
        </authorList>
    </citation>
    <scope>NUCLEOTIDE SEQUENCE</scope>
</reference>
<dbReference type="WBParaSite" id="SVE_0830200.1">
    <property type="protein sequence ID" value="SVE_0830200.1"/>
    <property type="gene ID" value="SVE_0830200"/>
</dbReference>
<evidence type="ECO:0000313" key="4">
    <source>
        <dbReference type="WBParaSite" id="SVE_0830200.1"/>
    </source>
</evidence>
<protein>
    <submittedName>
        <fullName evidence="4">Reverse transcriptase domain-containing protein</fullName>
    </submittedName>
</protein>
<dbReference type="InterPro" id="IPR000477">
    <property type="entry name" value="RT_dom"/>
</dbReference>
<keyword evidence="3" id="KW-1185">Reference proteome</keyword>
<accession>A0A0K0FHE0</accession>
<dbReference type="AlphaFoldDB" id="A0A0K0FHE0"/>
<dbReference type="PANTHER" id="PTHR33050">
    <property type="entry name" value="REVERSE TRANSCRIPTASE DOMAIN-CONTAINING PROTEIN"/>
    <property type="match status" value="1"/>
</dbReference>
<keyword evidence="1" id="KW-0812">Transmembrane</keyword>
<organism evidence="3 4">
    <name type="scientific">Strongyloides venezuelensis</name>
    <name type="common">Threadworm</name>
    <dbReference type="NCBI Taxonomy" id="75913"/>
    <lineage>
        <taxon>Eukaryota</taxon>
        <taxon>Metazoa</taxon>
        <taxon>Ecdysozoa</taxon>
        <taxon>Nematoda</taxon>
        <taxon>Chromadorea</taxon>
        <taxon>Rhabditida</taxon>
        <taxon>Tylenchina</taxon>
        <taxon>Panagrolaimomorpha</taxon>
        <taxon>Strongyloidoidea</taxon>
        <taxon>Strongyloididae</taxon>
        <taxon>Strongyloides</taxon>
    </lineage>
</organism>
<dbReference type="Pfam" id="PF00078">
    <property type="entry name" value="RVT_1"/>
    <property type="match status" value="1"/>
</dbReference>
<evidence type="ECO:0000313" key="3">
    <source>
        <dbReference type="Proteomes" id="UP000035680"/>
    </source>
</evidence>
<dbReference type="InterPro" id="IPR052055">
    <property type="entry name" value="Hepadnavirus_pol/RT"/>
</dbReference>
<feature type="domain" description="Reverse transcriptase" evidence="2">
    <location>
        <begin position="1"/>
        <end position="221"/>
    </location>
</feature>
<reference evidence="4" key="2">
    <citation type="submission" date="2015-08" db="UniProtKB">
        <authorList>
            <consortium name="WormBaseParasite"/>
        </authorList>
    </citation>
    <scope>IDENTIFICATION</scope>
</reference>
<dbReference type="Proteomes" id="UP000035680">
    <property type="component" value="Unassembled WGS sequence"/>
</dbReference>
<dbReference type="STRING" id="75913.A0A0K0FHE0"/>
<dbReference type="Gene3D" id="3.10.10.10">
    <property type="entry name" value="HIV Type 1 Reverse Transcriptase, subunit A, domain 1"/>
    <property type="match status" value="1"/>
</dbReference>
<dbReference type="PANTHER" id="PTHR33050:SF7">
    <property type="entry name" value="RIBONUCLEASE H"/>
    <property type="match status" value="1"/>
</dbReference>